<sequence>MYGKVGGVMLGLERGRHYIRRRGRGRDSGIVAEQRHHFSLYKPPLLRHRHKQQHRNCLADYTSRSCEAAAVQVTQGRLGGAAAAAAASDCIPVVKSHPHWFEP</sequence>
<dbReference type="AlphaFoldDB" id="A0A5B7GW56"/>
<gene>
    <name evidence="1" type="ORF">E2C01_055659</name>
</gene>
<keyword evidence="2" id="KW-1185">Reference proteome</keyword>
<comment type="caution">
    <text evidence="1">The sequence shown here is derived from an EMBL/GenBank/DDBJ whole genome shotgun (WGS) entry which is preliminary data.</text>
</comment>
<protein>
    <submittedName>
        <fullName evidence="1">Uncharacterized protein</fullName>
    </submittedName>
</protein>
<reference evidence="1 2" key="1">
    <citation type="submission" date="2019-05" db="EMBL/GenBank/DDBJ databases">
        <title>Another draft genome of Portunus trituberculatus and its Hox gene families provides insights of decapod evolution.</title>
        <authorList>
            <person name="Jeong J.-H."/>
            <person name="Song I."/>
            <person name="Kim S."/>
            <person name="Choi T."/>
            <person name="Kim D."/>
            <person name="Ryu S."/>
            <person name="Kim W."/>
        </authorList>
    </citation>
    <scope>NUCLEOTIDE SEQUENCE [LARGE SCALE GENOMIC DNA]</scope>
    <source>
        <tissue evidence="1">Muscle</tissue>
    </source>
</reference>
<name>A0A5B7GW56_PORTR</name>
<evidence type="ECO:0000313" key="2">
    <source>
        <dbReference type="Proteomes" id="UP000324222"/>
    </source>
</evidence>
<organism evidence="1 2">
    <name type="scientific">Portunus trituberculatus</name>
    <name type="common">Swimming crab</name>
    <name type="synonym">Neptunus trituberculatus</name>
    <dbReference type="NCBI Taxonomy" id="210409"/>
    <lineage>
        <taxon>Eukaryota</taxon>
        <taxon>Metazoa</taxon>
        <taxon>Ecdysozoa</taxon>
        <taxon>Arthropoda</taxon>
        <taxon>Crustacea</taxon>
        <taxon>Multicrustacea</taxon>
        <taxon>Malacostraca</taxon>
        <taxon>Eumalacostraca</taxon>
        <taxon>Eucarida</taxon>
        <taxon>Decapoda</taxon>
        <taxon>Pleocyemata</taxon>
        <taxon>Brachyura</taxon>
        <taxon>Eubrachyura</taxon>
        <taxon>Portunoidea</taxon>
        <taxon>Portunidae</taxon>
        <taxon>Portuninae</taxon>
        <taxon>Portunus</taxon>
    </lineage>
</organism>
<accession>A0A5B7GW56</accession>
<proteinExistence type="predicted"/>
<dbReference type="Proteomes" id="UP000324222">
    <property type="component" value="Unassembled WGS sequence"/>
</dbReference>
<dbReference type="EMBL" id="VSRR010018675">
    <property type="protein sequence ID" value="MPC61585.1"/>
    <property type="molecule type" value="Genomic_DNA"/>
</dbReference>
<evidence type="ECO:0000313" key="1">
    <source>
        <dbReference type="EMBL" id="MPC61585.1"/>
    </source>
</evidence>